<feature type="region of interest" description="Disordered" evidence="6">
    <location>
        <begin position="265"/>
        <end position="304"/>
    </location>
</feature>
<keyword evidence="10" id="KW-1185">Reference proteome</keyword>
<proteinExistence type="inferred from homology"/>
<comment type="similarity">
    <text evidence="1">Belongs to the peptidase C40 family.</text>
</comment>
<evidence type="ECO:0000313" key="9">
    <source>
        <dbReference type="EMBL" id="NMI00301.1"/>
    </source>
</evidence>
<dbReference type="PANTHER" id="PTHR47359">
    <property type="entry name" value="PEPTIDOGLYCAN DL-ENDOPEPTIDASE CWLO"/>
    <property type="match status" value="1"/>
</dbReference>
<dbReference type="Pfam" id="PF00877">
    <property type="entry name" value="NLPC_P60"/>
    <property type="match status" value="1"/>
</dbReference>
<evidence type="ECO:0000256" key="3">
    <source>
        <dbReference type="ARBA" id="ARBA00022801"/>
    </source>
</evidence>
<feature type="chain" id="PRO_5046757488" evidence="7">
    <location>
        <begin position="30"/>
        <end position="441"/>
    </location>
</feature>
<dbReference type="InterPro" id="IPR051794">
    <property type="entry name" value="PG_Endopeptidase_C40"/>
</dbReference>
<evidence type="ECO:0000256" key="6">
    <source>
        <dbReference type="SAM" id="MobiDB-lite"/>
    </source>
</evidence>
<protein>
    <submittedName>
        <fullName evidence="9">C40 family peptidase</fullName>
    </submittedName>
</protein>
<dbReference type="SUPFAM" id="SSF56954">
    <property type="entry name" value="Outer membrane efflux proteins (OEP)"/>
    <property type="match status" value="1"/>
</dbReference>
<evidence type="ECO:0000256" key="2">
    <source>
        <dbReference type="ARBA" id="ARBA00022670"/>
    </source>
</evidence>
<keyword evidence="3" id="KW-0378">Hydrolase</keyword>
<feature type="compositionally biased region" description="Low complexity" evidence="6">
    <location>
        <begin position="282"/>
        <end position="304"/>
    </location>
</feature>
<accession>A0ABX1SFH2</accession>
<reference evidence="9 10" key="1">
    <citation type="submission" date="2020-04" db="EMBL/GenBank/DDBJ databases">
        <authorList>
            <person name="Klaysubun C."/>
            <person name="Duangmal K."/>
            <person name="Lipun K."/>
        </authorList>
    </citation>
    <scope>NUCLEOTIDE SEQUENCE [LARGE SCALE GENOMIC DNA]</scope>
    <source>
        <strain evidence="9 10">K10HN5</strain>
    </source>
</reference>
<feature type="signal peptide" evidence="7">
    <location>
        <begin position="1"/>
        <end position="29"/>
    </location>
</feature>
<evidence type="ECO:0000259" key="8">
    <source>
        <dbReference type="PROSITE" id="PS51935"/>
    </source>
</evidence>
<gene>
    <name evidence="9" type="ORF">HF526_23745</name>
</gene>
<feature type="compositionally biased region" description="Basic and acidic residues" evidence="6">
    <location>
        <begin position="187"/>
        <end position="214"/>
    </location>
</feature>
<feature type="region of interest" description="Disordered" evidence="6">
    <location>
        <begin position="26"/>
        <end position="50"/>
    </location>
</feature>
<sequence>MEGYVRSGRAVVVLLVLVALLGGTSTAMAQPPSPAPPPNPSDGELQRSRDAVSQQAVAVGRLTTQLADLDSRAEELNMQLAGRREIANRALVDMQNAQDAAVAATRKAEAARVETNAASAAIDAAHRQFDDFIAVQYQQALGDGPLGLLNAATSPDDLLDRAQLTNVIAQQQKQALDGLERARVDKANADSRARAAQEEARARADQAQRAKTAADDAMAQAESAAQAQAAQLAAVQAQRAGVQNQLDAAQAADAGLRGQRARFQEWQREQQAAEAARERAEQQAAASRVASAAGSPRAAAGSSSVQRVIDRAMSQLGVQYAWGGGTGSGPSLGIRDGGVADEFGDYRKIGFDCSGLMIYAFAGAGISLPHYSGYQYTSGQQVPVAQRRPGDMLFYSDGGTIVHVTLYIGNGQMIEAPYSGSHVRVTAVRTNGLMPYATRML</sequence>
<dbReference type="Gene3D" id="3.90.1720.10">
    <property type="entry name" value="endopeptidase domain like (from Nostoc punctiforme)"/>
    <property type="match status" value="1"/>
</dbReference>
<dbReference type="Proteomes" id="UP000820669">
    <property type="component" value="Unassembled WGS sequence"/>
</dbReference>
<dbReference type="PROSITE" id="PS51935">
    <property type="entry name" value="NLPC_P60"/>
    <property type="match status" value="1"/>
</dbReference>
<keyword evidence="5" id="KW-0175">Coiled coil</keyword>
<feature type="coiled-coil region" evidence="5">
    <location>
        <begin position="59"/>
        <end position="114"/>
    </location>
</feature>
<dbReference type="SUPFAM" id="SSF54001">
    <property type="entry name" value="Cysteine proteinases"/>
    <property type="match status" value="1"/>
</dbReference>
<dbReference type="InterPro" id="IPR000064">
    <property type="entry name" value="NLP_P60_dom"/>
</dbReference>
<evidence type="ECO:0000256" key="7">
    <source>
        <dbReference type="SAM" id="SignalP"/>
    </source>
</evidence>
<evidence type="ECO:0000313" key="10">
    <source>
        <dbReference type="Proteomes" id="UP000820669"/>
    </source>
</evidence>
<feature type="compositionally biased region" description="Pro residues" evidence="6">
    <location>
        <begin position="31"/>
        <end position="40"/>
    </location>
</feature>
<dbReference type="EMBL" id="JAAXLA010000053">
    <property type="protein sequence ID" value="NMI00301.1"/>
    <property type="molecule type" value="Genomic_DNA"/>
</dbReference>
<organism evidence="9 10">
    <name type="scientific">Pseudonocardia acidicola</name>
    <dbReference type="NCBI Taxonomy" id="2724939"/>
    <lineage>
        <taxon>Bacteria</taxon>
        <taxon>Bacillati</taxon>
        <taxon>Actinomycetota</taxon>
        <taxon>Actinomycetes</taxon>
        <taxon>Pseudonocardiales</taxon>
        <taxon>Pseudonocardiaceae</taxon>
        <taxon>Pseudonocardia</taxon>
    </lineage>
</organism>
<feature type="region of interest" description="Disordered" evidence="6">
    <location>
        <begin position="187"/>
        <end position="218"/>
    </location>
</feature>
<keyword evidence="7" id="KW-0732">Signal</keyword>
<dbReference type="InterPro" id="IPR038765">
    <property type="entry name" value="Papain-like_cys_pep_sf"/>
</dbReference>
<name>A0ABX1SFH2_9PSEU</name>
<feature type="domain" description="NlpC/P60" evidence="8">
    <location>
        <begin position="302"/>
        <end position="441"/>
    </location>
</feature>
<evidence type="ECO:0000256" key="4">
    <source>
        <dbReference type="ARBA" id="ARBA00022807"/>
    </source>
</evidence>
<dbReference type="PANTHER" id="PTHR47359:SF3">
    <property type="entry name" value="NLP_P60 DOMAIN-CONTAINING PROTEIN-RELATED"/>
    <property type="match status" value="1"/>
</dbReference>
<evidence type="ECO:0000256" key="1">
    <source>
        <dbReference type="ARBA" id="ARBA00007074"/>
    </source>
</evidence>
<keyword evidence="2" id="KW-0645">Protease</keyword>
<keyword evidence="4" id="KW-0788">Thiol protease</keyword>
<evidence type="ECO:0000256" key="5">
    <source>
        <dbReference type="SAM" id="Coils"/>
    </source>
</evidence>
<comment type="caution">
    <text evidence="9">The sequence shown here is derived from an EMBL/GenBank/DDBJ whole genome shotgun (WGS) entry which is preliminary data.</text>
</comment>